<dbReference type="Pfam" id="PF13246">
    <property type="entry name" value="Cation_ATPase"/>
    <property type="match status" value="1"/>
</dbReference>
<keyword evidence="15 18" id="KW-0472">Membrane</keyword>
<dbReference type="SFLD" id="SFLDS00003">
    <property type="entry name" value="Haloacid_Dehalogenase"/>
    <property type="match status" value="1"/>
</dbReference>
<gene>
    <name evidence="20" type="ordered locus">Mpal_0225</name>
</gene>
<dbReference type="SUPFAM" id="SSF56784">
    <property type="entry name" value="HAD-like"/>
    <property type="match status" value="1"/>
</dbReference>
<evidence type="ECO:0000256" key="14">
    <source>
        <dbReference type="ARBA" id="ARBA00022989"/>
    </source>
</evidence>
<dbReference type="SUPFAM" id="SSF81665">
    <property type="entry name" value="Calcium ATPase, transmembrane domain M"/>
    <property type="match status" value="1"/>
</dbReference>
<feature type="transmembrane region" description="Helical" evidence="18">
    <location>
        <begin position="253"/>
        <end position="272"/>
    </location>
</feature>
<dbReference type="InterPro" id="IPR006068">
    <property type="entry name" value="ATPase_P-typ_cation-transptr_C"/>
</dbReference>
<keyword evidence="8" id="KW-0597">Phosphoprotein</keyword>
<dbReference type="AlphaFoldDB" id="B8GJ38"/>
<dbReference type="OrthoDB" id="8588at2157"/>
<dbReference type="eggNOG" id="arCOG01578">
    <property type="taxonomic scope" value="Archaea"/>
</dbReference>
<dbReference type="EC" id="7.2.2.14" evidence="4"/>
<dbReference type="NCBIfam" id="TIGR01494">
    <property type="entry name" value="ATPase_P-type"/>
    <property type="match status" value="2"/>
</dbReference>
<dbReference type="InterPro" id="IPR001757">
    <property type="entry name" value="P_typ_ATPase"/>
</dbReference>
<dbReference type="InterPro" id="IPR006415">
    <property type="entry name" value="P-type_ATPase_IIIB"/>
</dbReference>
<keyword evidence="7" id="KW-0997">Cell inner membrane</keyword>
<evidence type="ECO:0000256" key="7">
    <source>
        <dbReference type="ARBA" id="ARBA00022519"/>
    </source>
</evidence>
<evidence type="ECO:0000256" key="5">
    <source>
        <dbReference type="ARBA" id="ARBA00013555"/>
    </source>
</evidence>
<feature type="transmembrane region" description="Helical" evidence="18">
    <location>
        <begin position="819"/>
        <end position="838"/>
    </location>
</feature>
<dbReference type="SMART" id="SM00831">
    <property type="entry name" value="Cation_ATPase_N"/>
    <property type="match status" value="1"/>
</dbReference>
<dbReference type="Pfam" id="PF00122">
    <property type="entry name" value="E1-E2_ATPase"/>
    <property type="match status" value="1"/>
</dbReference>
<dbReference type="InterPro" id="IPR036412">
    <property type="entry name" value="HAD-like_sf"/>
</dbReference>
<comment type="catalytic activity">
    <reaction evidence="17">
        <text>Mg(2+)(out) + ATP + H2O = Mg(2+)(in) + ADP + phosphate + H(+)</text>
        <dbReference type="Rhea" id="RHEA:10260"/>
        <dbReference type="ChEBI" id="CHEBI:15377"/>
        <dbReference type="ChEBI" id="CHEBI:15378"/>
        <dbReference type="ChEBI" id="CHEBI:18420"/>
        <dbReference type="ChEBI" id="CHEBI:30616"/>
        <dbReference type="ChEBI" id="CHEBI:43474"/>
        <dbReference type="ChEBI" id="CHEBI:456216"/>
        <dbReference type="EC" id="7.2.2.14"/>
    </reaction>
</comment>
<feature type="domain" description="Cation-transporting P-type ATPase N-terminal" evidence="19">
    <location>
        <begin position="14"/>
        <end position="87"/>
    </location>
</feature>
<dbReference type="STRING" id="521011.Mpal_0225"/>
<name>B8GJ38_METPE</name>
<keyword evidence="10" id="KW-0547">Nucleotide-binding</keyword>
<feature type="transmembrane region" description="Helical" evidence="18">
    <location>
        <begin position="787"/>
        <end position="813"/>
    </location>
</feature>
<evidence type="ECO:0000256" key="13">
    <source>
        <dbReference type="ARBA" id="ARBA00022967"/>
    </source>
</evidence>
<keyword evidence="21" id="KW-1185">Reference proteome</keyword>
<keyword evidence="9 18" id="KW-0812">Transmembrane</keyword>
<feature type="transmembrane region" description="Helical" evidence="18">
    <location>
        <begin position="63"/>
        <end position="83"/>
    </location>
</feature>
<evidence type="ECO:0000256" key="6">
    <source>
        <dbReference type="ARBA" id="ARBA00022475"/>
    </source>
</evidence>
<evidence type="ECO:0000256" key="1">
    <source>
        <dbReference type="ARBA" id="ARBA00003954"/>
    </source>
</evidence>
<dbReference type="PRINTS" id="PR01836">
    <property type="entry name" value="MGATPASE"/>
</dbReference>
<keyword evidence="6" id="KW-1003">Cell membrane</keyword>
<keyword evidence="12" id="KW-0460">Magnesium</keyword>
<accession>B8GJ38</accession>
<dbReference type="SUPFAM" id="SSF81653">
    <property type="entry name" value="Calcium ATPase, transduction domain A"/>
    <property type="match status" value="1"/>
</dbReference>
<evidence type="ECO:0000256" key="16">
    <source>
        <dbReference type="ARBA" id="ARBA00029806"/>
    </source>
</evidence>
<dbReference type="NCBIfam" id="TIGR01524">
    <property type="entry name" value="ATPase-IIIB_Mg"/>
    <property type="match status" value="1"/>
</dbReference>
<dbReference type="KEGG" id="mpl:Mpal_0225"/>
<dbReference type="InterPro" id="IPR044492">
    <property type="entry name" value="P_typ_ATPase_HD_dom"/>
</dbReference>
<keyword evidence="14 18" id="KW-1133">Transmembrane helix</keyword>
<dbReference type="InterPro" id="IPR018303">
    <property type="entry name" value="ATPase_P-typ_P_site"/>
</dbReference>
<dbReference type="Pfam" id="PF00689">
    <property type="entry name" value="Cation_ATPase_C"/>
    <property type="match status" value="1"/>
</dbReference>
<dbReference type="SFLD" id="SFLDF00027">
    <property type="entry name" value="p-type_atpase"/>
    <property type="match status" value="1"/>
</dbReference>
<protein>
    <recommendedName>
        <fullName evidence="5">Magnesium-transporting ATPase, P-type 1</fullName>
        <ecNumber evidence="4">7.2.2.14</ecNumber>
    </recommendedName>
    <alternativeName>
        <fullName evidence="16">Mg(2+) transport ATPase, P-type 1</fullName>
    </alternativeName>
</protein>
<dbReference type="CDD" id="cd02077">
    <property type="entry name" value="P-type_ATPase_Mg"/>
    <property type="match status" value="1"/>
</dbReference>
<dbReference type="InterPro" id="IPR023298">
    <property type="entry name" value="ATPase_P-typ_TM_dom_sf"/>
</dbReference>
<evidence type="ECO:0000259" key="19">
    <source>
        <dbReference type="SMART" id="SM00831"/>
    </source>
</evidence>
<evidence type="ECO:0000256" key="12">
    <source>
        <dbReference type="ARBA" id="ARBA00022842"/>
    </source>
</evidence>
<comment type="subcellular location">
    <subcellularLocation>
        <location evidence="2">Cell inner membrane</location>
        <topology evidence="2">Multi-pass membrane protein</topology>
    </subcellularLocation>
</comment>
<evidence type="ECO:0000256" key="8">
    <source>
        <dbReference type="ARBA" id="ARBA00022553"/>
    </source>
</evidence>
<dbReference type="InterPro" id="IPR004014">
    <property type="entry name" value="ATPase_P-typ_cation-transptr_N"/>
</dbReference>
<evidence type="ECO:0000256" key="11">
    <source>
        <dbReference type="ARBA" id="ARBA00022840"/>
    </source>
</evidence>
<dbReference type="GO" id="GO:0015444">
    <property type="term" value="F:P-type magnesium transporter activity"/>
    <property type="evidence" value="ECO:0007669"/>
    <property type="project" value="UniProtKB-EC"/>
</dbReference>
<evidence type="ECO:0000313" key="21">
    <source>
        <dbReference type="Proteomes" id="UP000002457"/>
    </source>
</evidence>
<dbReference type="Gene3D" id="3.40.50.1000">
    <property type="entry name" value="HAD superfamily/HAD-like"/>
    <property type="match status" value="1"/>
</dbReference>
<dbReference type="RefSeq" id="WP_012616930.1">
    <property type="nucleotide sequence ID" value="NC_011832.1"/>
</dbReference>
<dbReference type="PANTHER" id="PTHR42861">
    <property type="entry name" value="CALCIUM-TRANSPORTING ATPASE"/>
    <property type="match status" value="1"/>
</dbReference>
<sequence length="861" mass="94977">MGTDSKNGIQSGANFHTLPIEDLYSALTSSAEGLTTGEAETQRLQYGRNDISGKKKHSALLQFLEQFTNPLVLILLFAALISITVGEVTNAVIIISIILISVVLDFFQRYKAENAAALLIKKIITQASVQRDGEEQEIPIGDLVPGDLISLTAGDMIPADARLLTARDFFVNESSLTGEPYPVSKSETLQDPGKPLAQADNYVFLGTSVISGTARAIITKTGLSTEYGKIAKTLVERPPETDFEHGLKQFSYLMSKFVFSLVILVFFVNALFKQDILQSLLFSVALAVGMTPELLPMILSLNMTKGAIAMSTKGAIVKHPESIQNFGSMDVLCTDKTGTLTDNKIALMKHLDTGGNDSEKVLLFSYINSYFHTGLKNTLDEAIIAFQPEDLGTYRKIDEIPFDFIRRRTSVVVSGASGHLLITKGAPEETMAICTSVEKNGIVTRLTDADREQILGLYNNQSREGFRTLAVCYRTMTVDQSRYSAGDEQEMTMLGLVTFIDPPKESAKESVKLLAASGIELKILTGDDELVTQKTCELIGLAVKGVLSGNQIEDMDQETLSRVVGNITIFSRMTPVQKNRVMNSLKRNGHVVGFMGDGINDAPSIREADVGISVENAVDIAKESADIILLKNDLRVLHEGVLEGRKTFSNTMKYILMGTSSNFGNMFSVAGASFFLGFLPMLPIQILLNNLLYDISESTIPTDNVDESYLGTPKKWDIEFIKKFIFAFGPISSIFDFITFFILLFIFKADAALFQTAWFIESICTQTLIIFVIRTRIVPFYKSRPSMLLLASTLVIVAIACILPFTVIGTLFGFVHPPVSFFAVLAGLVIGYLILVELTKKWFYRRYSLFIERKREMPNSH</sequence>
<evidence type="ECO:0000256" key="2">
    <source>
        <dbReference type="ARBA" id="ARBA00004429"/>
    </source>
</evidence>
<dbReference type="SFLD" id="SFLDG00002">
    <property type="entry name" value="C1.7:_P-type_atpase_like"/>
    <property type="match status" value="1"/>
</dbReference>
<dbReference type="GO" id="GO:0005886">
    <property type="term" value="C:plasma membrane"/>
    <property type="evidence" value="ECO:0007669"/>
    <property type="project" value="UniProtKB-SubCell"/>
</dbReference>
<dbReference type="PROSITE" id="PS00154">
    <property type="entry name" value="ATPASE_E1_E2"/>
    <property type="match status" value="1"/>
</dbReference>
<evidence type="ECO:0000256" key="18">
    <source>
        <dbReference type="SAM" id="Phobius"/>
    </source>
</evidence>
<feature type="transmembrane region" description="Helical" evidence="18">
    <location>
        <begin position="724"/>
        <end position="747"/>
    </location>
</feature>
<dbReference type="HOGENOM" id="CLU_002360_6_3_2"/>
<proteinExistence type="inferred from homology"/>
<comment type="similarity">
    <text evidence="3">Belongs to the cation transport ATPase (P-type) (TC 3.A.3) family. Type IIIB subfamily.</text>
</comment>
<dbReference type="Gene3D" id="3.40.1110.10">
    <property type="entry name" value="Calcium-transporting ATPase, cytoplasmic domain N"/>
    <property type="match status" value="1"/>
</dbReference>
<dbReference type="Pfam" id="PF00690">
    <property type="entry name" value="Cation_ATPase_N"/>
    <property type="match status" value="1"/>
</dbReference>
<dbReference type="GeneID" id="7270610"/>
<evidence type="ECO:0000256" key="10">
    <source>
        <dbReference type="ARBA" id="ARBA00022741"/>
    </source>
</evidence>
<keyword evidence="11" id="KW-0067">ATP-binding</keyword>
<feature type="transmembrane region" description="Helical" evidence="18">
    <location>
        <begin position="278"/>
        <end position="301"/>
    </location>
</feature>
<dbReference type="InterPro" id="IPR059000">
    <property type="entry name" value="ATPase_P-type_domA"/>
</dbReference>
<evidence type="ECO:0000256" key="3">
    <source>
        <dbReference type="ARBA" id="ARBA00008746"/>
    </source>
</evidence>
<evidence type="ECO:0000256" key="15">
    <source>
        <dbReference type="ARBA" id="ARBA00023136"/>
    </source>
</evidence>
<dbReference type="Proteomes" id="UP000002457">
    <property type="component" value="Chromosome"/>
</dbReference>
<evidence type="ECO:0000256" key="9">
    <source>
        <dbReference type="ARBA" id="ARBA00022692"/>
    </source>
</evidence>
<dbReference type="InterPro" id="IPR023299">
    <property type="entry name" value="ATPase_P-typ_cyto_dom_N"/>
</dbReference>
<keyword evidence="13" id="KW-1278">Translocase</keyword>
<organism evidence="20 21">
    <name type="scientific">Methanosphaerula palustris (strain ATCC BAA-1556 / DSM 19958 / E1-9c)</name>
    <dbReference type="NCBI Taxonomy" id="521011"/>
    <lineage>
        <taxon>Archaea</taxon>
        <taxon>Methanobacteriati</taxon>
        <taxon>Methanobacteriota</taxon>
        <taxon>Stenosarchaea group</taxon>
        <taxon>Methanomicrobia</taxon>
        <taxon>Methanomicrobiales</taxon>
        <taxon>Methanoregulaceae</taxon>
        <taxon>Methanosphaerula</taxon>
    </lineage>
</organism>
<comment type="function">
    <text evidence="1">Mediates magnesium influx to the cytosol.</text>
</comment>
<dbReference type="EMBL" id="CP001338">
    <property type="protein sequence ID" value="ACL15611.1"/>
    <property type="molecule type" value="Genomic_DNA"/>
</dbReference>
<dbReference type="InterPro" id="IPR008250">
    <property type="entry name" value="ATPase_P-typ_transduc_dom_A_sf"/>
</dbReference>
<dbReference type="Gene3D" id="1.20.1110.10">
    <property type="entry name" value="Calcium-transporting ATPase, transmembrane domain"/>
    <property type="match status" value="1"/>
</dbReference>
<evidence type="ECO:0000256" key="4">
    <source>
        <dbReference type="ARBA" id="ARBA00012786"/>
    </source>
</evidence>
<evidence type="ECO:0000313" key="20">
    <source>
        <dbReference type="EMBL" id="ACL15611.1"/>
    </source>
</evidence>
<dbReference type="Gene3D" id="2.70.150.10">
    <property type="entry name" value="Calcium-transporting ATPase, cytoplasmic transduction domain A"/>
    <property type="match status" value="1"/>
</dbReference>
<dbReference type="GO" id="GO:0016887">
    <property type="term" value="F:ATP hydrolysis activity"/>
    <property type="evidence" value="ECO:0007669"/>
    <property type="project" value="InterPro"/>
</dbReference>
<dbReference type="GO" id="GO:0005524">
    <property type="term" value="F:ATP binding"/>
    <property type="evidence" value="ECO:0007669"/>
    <property type="project" value="UniProtKB-KW"/>
</dbReference>
<feature type="transmembrane region" description="Helical" evidence="18">
    <location>
        <begin position="753"/>
        <end position="775"/>
    </location>
</feature>
<reference evidence="20 21" key="1">
    <citation type="journal article" date="2015" name="Genome Announc.">
        <title>Complete Genome Sequence of Methanosphaerula palustris E1-9CT, a Hydrogenotrophic Methanogen Isolated from a Minerotrophic Fen Peatland.</title>
        <authorList>
            <person name="Cadillo-Quiroz H."/>
            <person name="Browne P."/>
            <person name="Kyrpides N."/>
            <person name="Woyke T."/>
            <person name="Goodwin L."/>
            <person name="Detter C."/>
            <person name="Yavitt J.B."/>
            <person name="Zinder S.H."/>
        </authorList>
    </citation>
    <scope>NUCLEOTIDE SEQUENCE [LARGE SCALE GENOMIC DNA]</scope>
    <source>
        <strain evidence="21">ATCC BAA-1556 / DSM 19958 / E1-9c</strain>
    </source>
</reference>
<evidence type="ECO:0000256" key="17">
    <source>
        <dbReference type="ARBA" id="ARBA00047295"/>
    </source>
</evidence>
<dbReference type="InterPro" id="IPR023214">
    <property type="entry name" value="HAD_sf"/>
</dbReference>